<feature type="region of interest" description="Disordered" evidence="1">
    <location>
        <begin position="219"/>
        <end position="247"/>
    </location>
</feature>
<reference evidence="2" key="1">
    <citation type="submission" date="2023-07" db="EMBL/GenBank/DDBJ databases">
        <title>draft genome sequence of fig (Ficus carica).</title>
        <authorList>
            <person name="Takahashi T."/>
            <person name="Nishimura K."/>
        </authorList>
    </citation>
    <scope>NUCLEOTIDE SEQUENCE</scope>
</reference>
<feature type="compositionally biased region" description="Basic and acidic residues" evidence="1">
    <location>
        <begin position="7"/>
        <end position="26"/>
    </location>
</feature>
<evidence type="ECO:0000313" key="2">
    <source>
        <dbReference type="EMBL" id="GMN68392.1"/>
    </source>
</evidence>
<feature type="compositionally biased region" description="Polar residues" evidence="1">
    <location>
        <begin position="27"/>
        <end position="36"/>
    </location>
</feature>
<sequence>MPVQSPAKERKADDKLRRKVPAERKNASTSETNAKQRNSEKDDQSILVNLPRGASLLQNRKLSVEIMRQLLFDIDLETINSGRIPNHLDDLLWDGLKGNLRALGLMYCTTDTVMEQRNHIKELEDKDKERGEKLLNIKQQFESIKAITDDLVMELKKVTQSTKDGSDMMIVMDDRFDELKPKSKLLKLITLHSLLKSLTQINLYEETLVEAGCSSPAPTDIAVPASNELPTEVEPPINPSEDCETRQ</sequence>
<evidence type="ECO:0000313" key="3">
    <source>
        <dbReference type="Proteomes" id="UP001187192"/>
    </source>
</evidence>
<dbReference type="AlphaFoldDB" id="A0AA88JCE8"/>
<gene>
    <name evidence="2" type="ORF">TIFTF001_037447</name>
</gene>
<dbReference type="EMBL" id="BTGU01000604">
    <property type="protein sequence ID" value="GMN68392.1"/>
    <property type="molecule type" value="Genomic_DNA"/>
</dbReference>
<feature type="region of interest" description="Disordered" evidence="1">
    <location>
        <begin position="1"/>
        <end position="45"/>
    </location>
</feature>
<proteinExistence type="predicted"/>
<organism evidence="2 3">
    <name type="scientific">Ficus carica</name>
    <name type="common">Common fig</name>
    <dbReference type="NCBI Taxonomy" id="3494"/>
    <lineage>
        <taxon>Eukaryota</taxon>
        <taxon>Viridiplantae</taxon>
        <taxon>Streptophyta</taxon>
        <taxon>Embryophyta</taxon>
        <taxon>Tracheophyta</taxon>
        <taxon>Spermatophyta</taxon>
        <taxon>Magnoliopsida</taxon>
        <taxon>eudicotyledons</taxon>
        <taxon>Gunneridae</taxon>
        <taxon>Pentapetalae</taxon>
        <taxon>rosids</taxon>
        <taxon>fabids</taxon>
        <taxon>Rosales</taxon>
        <taxon>Moraceae</taxon>
        <taxon>Ficeae</taxon>
        <taxon>Ficus</taxon>
    </lineage>
</organism>
<dbReference type="Proteomes" id="UP001187192">
    <property type="component" value="Unassembled WGS sequence"/>
</dbReference>
<evidence type="ECO:0000256" key="1">
    <source>
        <dbReference type="SAM" id="MobiDB-lite"/>
    </source>
</evidence>
<protein>
    <submittedName>
        <fullName evidence="2">Uncharacterized protein</fullName>
    </submittedName>
</protein>
<keyword evidence="3" id="KW-1185">Reference proteome</keyword>
<comment type="caution">
    <text evidence="2">The sequence shown here is derived from an EMBL/GenBank/DDBJ whole genome shotgun (WGS) entry which is preliminary data.</text>
</comment>
<name>A0AA88JCE8_FICCA</name>
<accession>A0AA88JCE8</accession>